<dbReference type="PANTHER" id="PTHR12196">
    <property type="entry name" value="DOMAIN OF UNKNOWN FUNCTION 71 DUF71 -CONTAINING PROTEIN"/>
    <property type="match status" value="1"/>
</dbReference>
<evidence type="ECO:0000256" key="4">
    <source>
        <dbReference type="ARBA" id="ARBA00018426"/>
    </source>
</evidence>
<evidence type="ECO:0000313" key="14">
    <source>
        <dbReference type="EMBL" id="CAG6660961.1"/>
    </source>
</evidence>
<evidence type="ECO:0000256" key="5">
    <source>
        <dbReference type="ARBA" id="ARBA00022598"/>
    </source>
</evidence>
<evidence type="ECO:0000256" key="1">
    <source>
        <dbReference type="ARBA" id="ARBA00005156"/>
    </source>
</evidence>
<dbReference type="PANTHER" id="PTHR12196:SF2">
    <property type="entry name" value="DIPHTHINE--AMMONIA LIGASE"/>
    <property type="match status" value="1"/>
</dbReference>
<dbReference type="CDD" id="cd06155">
    <property type="entry name" value="eu_AANH_C_1"/>
    <property type="match status" value="1"/>
</dbReference>
<evidence type="ECO:0000256" key="9">
    <source>
        <dbReference type="ARBA" id="ARBA00031202"/>
    </source>
</evidence>
<evidence type="ECO:0000256" key="6">
    <source>
        <dbReference type="ARBA" id="ARBA00022741"/>
    </source>
</evidence>
<evidence type="ECO:0000256" key="2">
    <source>
        <dbReference type="ARBA" id="ARBA00008496"/>
    </source>
</evidence>
<organism evidence="14">
    <name type="scientific">Cacopsylla melanoneura</name>
    <dbReference type="NCBI Taxonomy" id="428564"/>
    <lineage>
        <taxon>Eukaryota</taxon>
        <taxon>Metazoa</taxon>
        <taxon>Ecdysozoa</taxon>
        <taxon>Arthropoda</taxon>
        <taxon>Hexapoda</taxon>
        <taxon>Insecta</taxon>
        <taxon>Pterygota</taxon>
        <taxon>Neoptera</taxon>
        <taxon>Paraneoptera</taxon>
        <taxon>Hemiptera</taxon>
        <taxon>Sternorrhyncha</taxon>
        <taxon>Psylloidea</taxon>
        <taxon>Psyllidae</taxon>
        <taxon>Psyllinae</taxon>
        <taxon>Cacopsylla</taxon>
    </lineage>
</organism>
<comment type="catalytic activity">
    <reaction evidence="12">
        <text>diphthine-[translation elongation factor 2] + NH4(+) + ATP = diphthamide-[translation elongation factor 2] + AMP + diphosphate + H(+)</text>
        <dbReference type="Rhea" id="RHEA:19753"/>
        <dbReference type="Rhea" id="RHEA-COMP:10172"/>
        <dbReference type="Rhea" id="RHEA-COMP:10174"/>
        <dbReference type="ChEBI" id="CHEBI:15378"/>
        <dbReference type="ChEBI" id="CHEBI:16692"/>
        <dbReference type="ChEBI" id="CHEBI:28938"/>
        <dbReference type="ChEBI" id="CHEBI:30616"/>
        <dbReference type="ChEBI" id="CHEBI:33019"/>
        <dbReference type="ChEBI" id="CHEBI:82696"/>
        <dbReference type="ChEBI" id="CHEBI:456215"/>
        <dbReference type="EC" id="6.3.1.14"/>
    </reaction>
</comment>
<dbReference type="CDD" id="cd06156">
    <property type="entry name" value="eu_AANH_C_2"/>
    <property type="match status" value="1"/>
</dbReference>
<dbReference type="InterPro" id="IPR014729">
    <property type="entry name" value="Rossmann-like_a/b/a_fold"/>
</dbReference>
<reference evidence="14" key="1">
    <citation type="submission" date="2021-05" db="EMBL/GenBank/DDBJ databases">
        <authorList>
            <person name="Alioto T."/>
            <person name="Alioto T."/>
            <person name="Gomez Garrido J."/>
        </authorList>
    </citation>
    <scope>NUCLEOTIDE SEQUENCE</scope>
</reference>
<keyword evidence="7" id="KW-0067">ATP-binding</keyword>
<dbReference type="EMBL" id="HBUF01544556">
    <property type="protein sequence ID" value="CAG6756339.1"/>
    <property type="molecule type" value="Transcribed_RNA"/>
</dbReference>
<dbReference type="EMBL" id="HBUF01198315">
    <property type="protein sequence ID" value="CAG6660967.1"/>
    <property type="molecule type" value="Transcribed_RNA"/>
</dbReference>
<evidence type="ECO:0000256" key="11">
    <source>
        <dbReference type="ARBA" id="ARBA00032849"/>
    </source>
</evidence>
<proteinExistence type="inferred from homology"/>
<keyword evidence="5 14" id="KW-0436">Ligase</keyword>
<evidence type="ECO:0000256" key="12">
    <source>
        <dbReference type="ARBA" id="ARBA00048108"/>
    </source>
</evidence>
<dbReference type="EMBL" id="HBUF01544555">
    <property type="protein sequence ID" value="CAG6756338.1"/>
    <property type="molecule type" value="Transcribed_RNA"/>
</dbReference>
<dbReference type="EC" id="6.3.1.14" evidence="3"/>
<dbReference type="FunFam" id="3.30.1330.40:FF:000010">
    <property type="entry name" value="Diphthine--ammonia ligase"/>
    <property type="match status" value="1"/>
</dbReference>
<feature type="domain" description="Diphthamide synthase" evidence="13">
    <location>
        <begin position="1"/>
        <end position="230"/>
    </location>
</feature>
<dbReference type="FunFam" id="3.40.50.620:FF:000069">
    <property type="entry name" value="diphthine--ammonia ligase"/>
    <property type="match status" value="1"/>
</dbReference>
<evidence type="ECO:0000256" key="3">
    <source>
        <dbReference type="ARBA" id="ARBA00012089"/>
    </source>
</evidence>
<dbReference type="UniPathway" id="UPA00559"/>
<protein>
    <recommendedName>
        <fullName evidence="4">Diphthine--ammonia ligase</fullName>
        <ecNumber evidence="3">6.3.1.14</ecNumber>
    </recommendedName>
    <alternativeName>
        <fullName evidence="9">ATP-binding domain-containing protein 4</fullName>
    </alternativeName>
    <alternativeName>
        <fullName evidence="8">Diphthamide synthase</fullName>
    </alternativeName>
    <alternativeName>
        <fullName evidence="10">Diphthamide synthetase</fullName>
    </alternativeName>
    <alternativeName>
        <fullName evidence="11">Protein DPH6 homolog</fullName>
    </alternativeName>
</protein>
<keyword evidence="6" id="KW-0547">Nucleotide-binding</keyword>
<dbReference type="Gene3D" id="3.90.1490.10">
    <property type="entry name" value="putative n-type atp pyrophosphatase, domain 2"/>
    <property type="match status" value="1"/>
</dbReference>
<dbReference type="SUPFAM" id="SSF55298">
    <property type="entry name" value="YjgF-like"/>
    <property type="match status" value="2"/>
</dbReference>
<dbReference type="Gene3D" id="3.40.50.620">
    <property type="entry name" value="HUPs"/>
    <property type="match status" value="1"/>
</dbReference>
<evidence type="ECO:0000256" key="7">
    <source>
        <dbReference type="ARBA" id="ARBA00022840"/>
    </source>
</evidence>
<sequence length="709" mass="79759">MKVVALVSGGKDSCYNMLQCIAAGHEIVALANLCPETKEEIDSYMYQSVGYEGIDLYSEAMNLPLFRKSTKGKALNQDKFYVPTSEDEVEDLYELLKQVKDELNIEAVAVGAVLSDYQRVRVENVCSRLGIVALAYLWRRDQEELLQEMIDSNIKAIVVKVAALGLHPHKHLGLTIAEIKSHLVRMKEKYGLNICGEGGEYETFTLDCPLFTKSIHIDDQEVVIHSDDAFAPVGYLIFKKLSLLDKDDTLGTNGGDPHSPATVRNMLQHVHVKNPDDYVLYLDDSRDPCDLLEDENALIDQIDALSELGDGSDGVTGVKSSEYLSRDMTTVATNENNWCWIGSVVGNGDDIGNALTSVLDKLSALLNQKNFTLKNVICLTLYIRDMSEYPIVNQVYHKYFNHTNPPVRACVQTILPDNVPVILDAVCKSYTENNPNFLHVQSISHWAPANIGPYSQAARVNDIIYIAGMIPLVPGSMKLLDAGILQQCKLALRHVHRVIKAMDPNTHIRDVVMGFCFVTNKLHIDIARREWEKRTNNGIVDYIVVTGLPRNALVEWYVWAHRANNTFQYEETGYCLNDHHHVSLRRRWNYDNSVSAIVCYVSNGLSLSIGNVAQVTSNQEDDFNIKTLPESTLLEIVQYILSRLLNENKQQTYVANFKIFYKASSLNCSVIENVFSQLIQQYTIVPTIIPVKHLQNPNTVVSICALRHY</sequence>
<dbReference type="AlphaFoldDB" id="A0A8D8S331"/>
<dbReference type="FunFam" id="3.90.1490.10:FF:000001">
    <property type="entry name" value="Diphthine--ammonia ligase"/>
    <property type="match status" value="1"/>
</dbReference>
<dbReference type="SUPFAM" id="SSF52402">
    <property type="entry name" value="Adenine nucleotide alpha hydrolases-like"/>
    <property type="match status" value="1"/>
</dbReference>
<dbReference type="EMBL" id="HBUF01198312">
    <property type="protein sequence ID" value="CAG6660957.1"/>
    <property type="molecule type" value="Transcribed_RNA"/>
</dbReference>
<dbReference type="InterPro" id="IPR035959">
    <property type="entry name" value="RutC-like_sf"/>
</dbReference>
<dbReference type="Gene3D" id="3.30.1330.40">
    <property type="entry name" value="RutC-like"/>
    <property type="match status" value="2"/>
</dbReference>
<dbReference type="GO" id="GO:0017178">
    <property type="term" value="F:diphthine-ammonia ligase activity"/>
    <property type="evidence" value="ECO:0007669"/>
    <property type="project" value="UniProtKB-EC"/>
</dbReference>
<dbReference type="CDD" id="cd01994">
    <property type="entry name" value="AANH_PF0828-like"/>
    <property type="match status" value="1"/>
</dbReference>
<dbReference type="Pfam" id="PF01902">
    <property type="entry name" value="Diphthami_syn_2"/>
    <property type="match status" value="1"/>
</dbReference>
<evidence type="ECO:0000256" key="8">
    <source>
        <dbReference type="ARBA" id="ARBA00029814"/>
    </source>
</evidence>
<dbReference type="InterPro" id="IPR002761">
    <property type="entry name" value="Diphthami_syn_dom"/>
</dbReference>
<dbReference type="EMBL" id="HBUF01382479">
    <property type="protein sequence ID" value="CAG6730850.1"/>
    <property type="molecule type" value="Transcribed_RNA"/>
</dbReference>
<name>A0A8D8S331_9HEMI</name>
<comment type="pathway">
    <text evidence="1">Protein modification; peptidyl-diphthamide biosynthesis.</text>
</comment>
<dbReference type="InterPro" id="IPR006175">
    <property type="entry name" value="YjgF/YER057c/UK114"/>
</dbReference>
<dbReference type="EMBL" id="HBUF01544553">
    <property type="protein sequence ID" value="CAG6756335.1"/>
    <property type="molecule type" value="Transcribed_RNA"/>
</dbReference>
<dbReference type="EMBL" id="HBUF01032742">
    <property type="protein sequence ID" value="CAG6615392.1"/>
    <property type="molecule type" value="Transcribed_RNA"/>
</dbReference>
<dbReference type="InterPro" id="IPR030662">
    <property type="entry name" value="DPH6/MJ0570"/>
</dbReference>
<dbReference type="NCBIfam" id="TIGR00290">
    <property type="entry name" value="MJ0570_dom"/>
    <property type="match status" value="1"/>
</dbReference>
<evidence type="ECO:0000259" key="13">
    <source>
        <dbReference type="Pfam" id="PF01902"/>
    </source>
</evidence>
<dbReference type="EMBL" id="HBUF01198313">
    <property type="protein sequence ID" value="CAG6660961.1"/>
    <property type="molecule type" value="Transcribed_RNA"/>
</dbReference>
<dbReference type="GO" id="GO:0017183">
    <property type="term" value="P:protein histidyl modification to diphthamide"/>
    <property type="evidence" value="ECO:0007669"/>
    <property type="project" value="UniProtKB-UniPathway"/>
</dbReference>
<accession>A0A8D8S331</accession>
<dbReference type="Pfam" id="PF01042">
    <property type="entry name" value="Ribonuc_L-PSP"/>
    <property type="match status" value="2"/>
</dbReference>
<evidence type="ECO:0000256" key="10">
    <source>
        <dbReference type="ARBA" id="ARBA00031552"/>
    </source>
</evidence>
<dbReference type="GO" id="GO:0005524">
    <property type="term" value="F:ATP binding"/>
    <property type="evidence" value="ECO:0007669"/>
    <property type="project" value="UniProtKB-KW"/>
</dbReference>
<comment type="similarity">
    <text evidence="2">Belongs to the Diphthine--ammonia ligase family.</text>
</comment>